<evidence type="ECO:0000256" key="7">
    <source>
        <dbReference type="ARBA" id="ARBA00023016"/>
    </source>
</evidence>
<comment type="similarity">
    <text evidence="1">Belongs to the HicA mRNA interferase family.</text>
</comment>
<keyword evidence="3" id="KW-0540">Nuclease</keyword>
<keyword evidence="5" id="KW-0378">Hydrolase</keyword>
<evidence type="ECO:0000256" key="2">
    <source>
        <dbReference type="ARBA" id="ARBA00022649"/>
    </source>
</evidence>
<dbReference type="Proteomes" id="UP000242699">
    <property type="component" value="Unassembled WGS sequence"/>
</dbReference>
<dbReference type="EMBL" id="PXYT01000044">
    <property type="protein sequence ID" value="PSR26031.1"/>
    <property type="molecule type" value="Genomic_DNA"/>
</dbReference>
<evidence type="ECO:0000256" key="6">
    <source>
        <dbReference type="ARBA" id="ARBA00022884"/>
    </source>
</evidence>
<dbReference type="GO" id="GO:0004519">
    <property type="term" value="F:endonuclease activity"/>
    <property type="evidence" value="ECO:0007669"/>
    <property type="project" value="UniProtKB-KW"/>
</dbReference>
<dbReference type="Pfam" id="PF07927">
    <property type="entry name" value="HicA_toxin"/>
    <property type="match status" value="1"/>
</dbReference>
<organism evidence="8 9">
    <name type="scientific">Sulfobacillus benefaciens</name>
    <dbReference type="NCBI Taxonomy" id="453960"/>
    <lineage>
        <taxon>Bacteria</taxon>
        <taxon>Bacillati</taxon>
        <taxon>Bacillota</taxon>
        <taxon>Clostridia</taxon>
        <taxon>Eubacteriales</taxon>
        <taxon>Clostridiales Family XVII. Incertae Sedis</taxon>
        <taxon>Sulfobacillus</taxon>
    </lineage>
</organism>
<evidence type="ECO:0000313" key="9">
    <source>
        <dbReference type="Proteomes" id="UP000242699"/>
    </source>
</evidence>
<dbReference type="InterPro" id="IPR038570">
    <property type="entry name" value="HicA_sf"/>
</dbReference>
<evidence type="ECO:0000256" key="4">
    <source>
        <dbReference type="ARBA" id="ARBA00022759"/>
    </source>
</evidence>
<evidence type="ECO:0000256" key="3">
    <source>
        <dbReference type="ARBA" id="ARBA00022722"/>
    </source>
</evidence>
<gene>
    <name evidence="8" type="ORF">C7B43_15305</name>
</gene>
<dbReference type="AlphaFoldDB" id="A0A2T2WUX0"/>
<dbReference type="GO" id="GO:0016787">
    <property type="term" value="F:hydrolase activity"/>
    <property type="evidence" value="ECO:0007669"/>
    <property type="project" value="UniProtKB-KW"/>
</dbReference>
<reference evidence="8 9" key="1">
    <citation type="journal article" date="2014" name="BMC Genomics">
        <title>Comparison of environmental and isolate Sulfobacillus genomes reveals diverse carbon, sulfur, nitrogen, and hydrogen metabolisms.</title>
        <authorList>
            <person name="Justice N.B."/>
            <person name="Norman A."/>
            <person name="Brown C.T."/>
            <person name="Singh A."/>
            <person name="Thomas B.C."/>
            <person name="Banfield J.F."/>
        </authorList>
    </citation>
    <scope>NUCLEOTIDE SEQUENCE [LARGE SCALE GENOMIC DNA]</scope>
    <source>
        <strain evidence="8">AMDSBA1</strain>
    </source>
</reference>
<evidence type="ECO:0000256" key="5">
    <source>
        <dbReference type="ARBA" id="ARBA00022801"/>
    </source>
</evidence>
<dbReference type="GO" id="GO:0003729">
    <property type="term" value="F:mRNA binding"/>
    <property type="evidence" value="ECO:0007669"/>
    <property type="project" value="InterPro"/>
</dbReference>
<protein>
    <submittedName>
        <fullName evidence="8">Type II toxin-antitoxin system HicA family toxin</fullName>
    </submittedName>
</protein>
<proteinExistence type="inferred from homology"/>
<dbReference type="InterPro" id="IPR012933">
    <property type="entry name" value="HicA_mRNA_interferase"/>
</dbReference>
<dbReference type="Gene3D" id="3.30.920.30">
    <property type="entry name" value="Hypothetical protein"/>
    <property type="match status" value="1"/>
</dbReference>
<comment type="caution">
    <text evidence="8">The sequence shown here is derived from an EMBL/GenBank/DDBJ whole genome shotgun (WGS) entry which is preliminary data.</text>
</comment>
<sequence length="77" mass="8786">MPRKIRQLVRDLRRAGFEALPQRGKGSHSMWKHPAYPDIPVVTLAGQLGDDAQPYQERDVQHVLAQVKGRERDNDGK</sequence>
<evidence type="ECO:0000256" key="1">
    <source>
        <dbReference type="ARBA" id="ARBA00006620"/>
    </source>
</evidence>
<keyword evidence="2" id="KW-1277">Toxin-antitoxin system</keyword>
<accession>A0A2T2WUX0</accession>
<name>A0A2T2WUX0_9FIRM</name>
<evidence type="ECO:0000313" key="8">
    <source>
        <dbReference type="EMBL" id="PSR26031.1"/>
    </source>
</evidence>
<keyword evidence="7" id="KW-0346">Stress response</keyword>
<dbReference type="SUPFAM" id="SSF54786">
    <property type="entry name" value="YcfA/nrd intein domain"/>
    <property type="match status" value="1"/>
</dbReference>
<keyword evidence="6" id="KW-0694">RNA-binding</keyword>
<keyword evidence="4" id="KW-0255">Endonuclease</keyword>